<dbReference type="AlphaFoldDB" id="A0A426ZD98"/>
<proteinExistence type="predicted"/>
<name>A0A426ZD98_ENSVE</name>
<comment type="caution">
    <text evidence="1">The sequence shown here is derived from an EMBL/GenBank/DDBJ whole genome shotgun (WGS) entry which is preliminary data.</text>
</comment>
<dbReference type="EMBL" id="AMZH03007205">
    <property type="protein sequence ID" value="RRT61896.1"/>
    <property type="molecule type" value="Genomic_DNA"/>
</dbReference>
<reference evidence="1 2" key="1">
    <citation type="journal article" date="2014" name="Agronomy (Basel)">
        <title>A Draft Genome Sequence for Ensete ventricosum, the Drought-Tolerant Tree Against Hunger.</title>
        <authorList>
            <person name="Harrison J."/>
            <person name="Moore K.A."/>
            <person name="Paszkiewicz K."/>
            <person name="Jones T."/>
            <person name="Grant M."/>
            <person name="Ambacheew D."/>
            <person name="Muzemil S."/>
            <person name="Studholme D.J."/>
        </authorList>
    </citation>
    <scope>NUCLEOTIDE SEQUENCE [LARGE SCALE GENOMIC DNA]</scope>
</reference>
<sequence length="189" mass="20032">MSTYHIHKGEPDSIRLSLNLIIGGTRSSPNSSARVFCRTSLTTSLTHGGDLAHTGILTGVTCHLTLWDHPNILALEGGPMSQDRISNLFPSQVTKEAVPPTPAPVATPQIATAPLAPQPGTIDGGQSTLTPDKYWRLFTDFGLTPPVHASQVVTAEAFLGLAHQVQALTGMIQAIVPYIPQLTQATTPL</sequence>
<protein>
    <submittedName>
        <fullName evidence="1">Uncharacterized protein</fullName>
    </submittedName>
</protein>
<dbReference type="Proteomes" id="UP000287651">
    <property type="component" value="Unassembled WGS sequence"/>
</dbReference>
<gene>
    <name evidence="1" type="ORF">B296_00016250</name>
</gene>
<accession>A0A426ZD98</accession>
<evidence type="ECO:0000313" key="2">
    <source>
        <dbReference type="Proteomes" id="UP000287651"/>
    </source>
</evidence>
<organism evidence="1 2">
    <name type="scientific">Ensete ventricosum</name>
    <name type="common">Abyssinian banana</name>
    <name type="synonym">Musa ensete</name>
    <dbReference type="NCBI Taxonomy" id="4639"/>
    <lineage>
        <taxon>Eukaryota</taxon>
        <taxon>Viridiplantae</taxon>
        <taxon>Streptophyta</taxon>
        <taxon>Embryophyta</taxon>
        <taxon>Tracheophyta</taxon>
        <taxon>Spermatophyta</taxon>
        <taxon>Magnoliopsida</taxon>
        <taxon>Liliopsida</taxon>
        <taxon>Zingiberales</taxon>
        <taxon>Musaceae</taxon>
        <taxon>Ensete</taxon>
    </lineage>
</organism>
<evidence type="ECO:0000313" key="1">
    <source>
        <dbReference type="EMBL" id="RRT61896.1"/>
    </source>
</evidence>